<evidence type="ECO:0000313" key="3">
    <source>
        <dbReference type="Proteomes" id="UP001602245"/>
    </source>
</evidence>
<dbReference type="InterPro" id="IPR023286">
    <property type="entry name" value="ABATE_dom_sf"/>
</dbReference>
<dbReference type="Proteomes" id="UP001602245">
    <property type="component" value="Unassembled WGS sequence"/>
</dbReference>
<dbReference type="Pfam" id="PF11706">
    <property type="entry name" value="zf-CGNR"/>
    <property type="match status" value="1"/>
</dbReference>
<dbReference type="SUPFAM" id="SSF160904">
    <property type="entry name" value="Jann2411-like"/>
    <property type="match status" value="1"/>
</dbReference>
<dbReference type="PANTHER" id="PTHR35525">
    <property type="entry name" value="BLL6575 PROTEIN"/>
    <property type="match status" value="1"/>
</dbReference>
<dbReference type="PANTHER" id="PTHR35525:SF3">
    <property type="entry name" value="BLL6575 PROTEIN"/>
    <property type="match status" value="1"/>
</dbReference>
<proteinExistence type="predicted"/>
<reference evidence="2 3" key="1">
    <citation type="submission" date="2024-10" db="EMBL/GenBank/DDBJ databases">
        <title>The Natural Products Discovery Center: Release of the First 8490 Sequenced Strains for Exploring Actinobacteria Biosynthetic Diversity.</title>
        <authorList>
            <person name="Kalkreuter E."/>
            <person name="Kautsar S.A."/>
            <person name="Yang D."/>
            <person name="Bader C.D."/>
            <person name="Teijaro C.N."/>
            <person name="Fluegel L."/>
            <person name="Davis C.M."/>
            <person name="Simpson J.R."/>
            <person name="Lauterbach L."/>
            <person name="Steele A.D."/>
            <person name="Gui C."/>
            <person name="Meng S."/>
            <person name="Li G."/>
            <person name="Viehrig K."/>
            <person name="Ye F."/>
            <person name="Su P."/>
            <person name="Kiefer A.F."/>
            <person name="Nichols A."/>
            <person name="Cepeda A.J."/>
            <person name="Yan W."/>
            <person name="Fan B."/>
            <person name="Jiang Y."/>
            <person name="Adhikari A."/>
            <person name="Zheng C.-J."/>
            <person name="Schuster L."/>
            <person name="Cowan T.M."/>
            <person name="Smanski M.J."/>
            <person name="Chevrette M.G."/>
            <person name="De Carvalho L.P.S."/>
            <person name="Shen B."/>
        </authorList>
    </citation>
    <scope>NUCLEOTIDE SEQUENCE [LARGE SCALE GENOMIC DNA]</scope>
    <source>
        <strain evidence="2 3">NPDC000087</strain>
    </source>
</reference>
<organism evidence="2 3">
    <name type="scientific">Paractinoplanes globisporus</name>
    <dbReference type="NCBI Taxonomy" id="113565"/>
    <lineage>
        <taxon>Bacteria</taxon>
        <taxon>Bacillati</taxon>
        <taxon>Actinomycetota</taxon>
        <taxon>Actinomycetes</taxon>
        <taxon>Micromonosporales</taxon>
        <taxon>Micromonosporaceae</taxon>
        <taxon>Paractinoplanes</taxon>
    </lineage>
</organism>
<dbReference type="RefSeq" id="WP_020512596.1">
    <property type="nucleotide sequence ID" value="NZ_JBIAZU010000004.1"/>
</dbReference>
<sequence>MTREGATTSATLLGEPLPVELMNTINVGRDGVHDALADDDAATAWLRAVADRIDAEAGTGRWEGKAAGTAAGDMAGPMAAELRMLRDALRRLAAEATGDPRPPATAPELTRPEAVATLNALARAWPELVWLGDGKPARRYHPGDAVSLIAHQAVELFAGPDRERLRPCLAPNCLLFFAKDHARREWCSPACGNRARVARHYQRRRPGRQS</sequence>
<dbReference type="InterPro" id="IPR021005">
    <property type="entry name" value="Znf_CGNR"/>
</dbReference>
<feature type="domain" description="Zinc finger CGNR" evidence="1">
    <location>
        <begin position="164"/>
        <end position="204"/>
    </location>
</feature>
<evidence type="ECO:0000313" key="2">
    <source>
        <dbReference type="EMBL" id="MFF5292961.1"/>
    </source>
</evidence>
<name>A0ABW6WI49_9ACTN</name>
<dbReference type="Pfam" id="PF07336">
    <property type="entry name" value="ABATE"/>
    <property type="match status" value="1"/>
</dbReference>
<protein>
    <submittedName>
        <fullName evidence="2">CGNR zinc finger domain-containing protein</fullName>
    </submittedName>
</protein>
<keyword evidence="3" id="KW-1185">Reference proteome</keyword>
<gene>
    <name evidence="2" type="ORF">ACFY35_26245</name>
</gene>
<evidence type="ECO:0000259" key="1">
    <source>
        <dbReference type="Pfam" id="PF11706"/>
    </source>
</evidence>
<accession>A0ABW6WI49</accession>
<dbReference type="Gene3D" id="1.10.3300.10">
    <property type="entry name" value="Jann2411-like domain"/>
    <property type="match status" value="1"/>
</dbReference>
<dbReference type="EMBL" id="JBIAZU010000004">
    <property type="protein sequence ID" value="MFF5292961.1"/>
    <property type="molecule type" value="Genomic_DNA"/>
</dbReference>
<dbReference type="InterPro" id="IPR010852">
    <property type="entry name" value="ABATE"/>
</dbReference>
<comment type="caution">
    <text evidence="2">The sequence shown here is derived from an EMBL/GenBank/DDBJ whole genome shotgun (WGS) entry which is preliminary data.</text>
</comment>